<dbReference type="EMBL" id="CM031827">
    <property type="protein sequence ID" value="KAG6724343.1"/>
    <property type="molecule type" value="Genomic_DNA"/>
</dbReference>
<evidence type="ECO:0000259" key="3">
    <source>
        <dbReference type="PROSITE" id="PS51184"/>
    </source>
</evidence>
<dbReference type="Pfam" id="PF02928">
    <property type="entry name" value="zf-C5HC2"/>
    <property type="match status" value="1"/>
</dbReference>
<gene>
    <name evidence="4" type="ORF">I3842_03G255000</name>
</gene>
<dbReference type="InterPro" id="IPR004198">
    <property type="entry name" value="Znf_C5HC2"/>
</dbReference>
<dbReference type="PROSITE" id="PS51183">
    <property type="entry name" value="JMJN"/>
    <property type="match status" value="1"/>
</dbReference>
<evidence type="ECO:0000313" key="5">
    <source>
        <dbReference type="Proteomes" id="UP000811246"/>
    </source>
</evidence>
<feature type="compositionally biased region" description="Basic and acidic residues" evidence="1">
    <location>
        <begin position="758"/>
        <end position="770"/>
    </location>
</feature>
<evidence type="ECO:0000313" key="4">
    <source>
        <dbReference type="EMBL" id="KAG6724343.1"/>
    </source>
</evidence>
<dbReference type="GO" id="GO:0000785">
    <property type="term" value="C:chromatin"/>
    <property type="evidence" value="ECO:0007669"/>
    <property type="project" value="TreeGrafter"/>
</dbReference>
<dbReference type="GO" id="GO:0010468">
    <property type="term" value="P:regulation of gene expression"/>
    <property type="evidence" value="ECO:0007669"/>
    <property type="project" value="TreeGrafter"/>
</dbReference>
<organism evidence="4 5">
    <name type="scientific">Carya illinoinensis</name>
    <name type="common">Pecan</name>
    <dbReference type="NCBI Taxonomy" id="32201"/>
    <lineage>
        <taxon>Eukaryota</taxon>
        <taxon>Viridiplantae</taxon>
        <taxon>Streptophyta</taxon>
        <taxon>Embryophyta</taxon>
        <taxon>Tracheophyta</taxon>
        <taxon>Spermatophyta</taxon>
        <taxon>Magnoliopsida</taxon>
        <taxon>eudicotyledons</taxon>
        <taxon>Gunneridae</taxon>
        <taxon>Pentapetalae</taxon>
        <taxon>rosids</taxon>
        <taxon>fabids</taxon>
        <taxon>Fagales</taxon>
        <taxon>Juglandaceae</taxon>
        <taxon>Carya</taxon>
    </lineage>
</organism>
<dbReference type="InterPro" id="IPR003349">
    <property type="entry name" value="JmjN"/>
</dbReference>
<dbReference type="Pfam" id="PF02373">
    <property type="entry name" value="JmjC"/>
    <property type="match status" value="1"/>
</dbReference>
<dbReference type="Proteomes" id="UP000811246">
    <property type="component" value="Chromosome 3"/>
</dbReference>
<evidence type="ECO:0008006" key="6">
    <source>
        <dbReference type="Google" id="ProtNLM"/>
    </source>
</evidence>
<dbReference type="InterPro" id="IPR003347">
    <property type="entry name" value="JmjC_dom"/>
</dbReference>
<feature type="compositionally biased region" description="Polar residues" evidence="1">
    <location>
        <begin position="739"/>
        <end position="748"/>
    </location>
</feature>
<evidence type="ECO:0000256" key="1">
    <source>
        <dbReference type="SAM" id="MobiDB-lite"/>
    </source>
</evidence>
<evidence type="ECO:0000259" key="2">
    <source>
        <dbReference type="PROSITE" id="PS51183"/>
    </source>
</evidence>
<proteinExistence type="predicted"/>
<dbReference type="AlphaFoldDB" id="A0A922JX84"/>
<sequence length="907" mass="102022">MLDGCGNLVVWTICEILTRFLLPICCYMLWINFKPCLRRSCGPCELVRTINHYSMLMDLGHKRSCCNDENVESFPVPPGFVSLTSFTLRRVERSEETNNSMSFESASTLEPIKTDNMSDVTDIAELKRSCKRRPWIPFDKSSHSPEESESGLFDMDLPKTCLPKGVTRGCPDCSNCLKVIARWRPEEARRSVSEEAPIFYPTEEEFEDTVKYIASIRPRAEAYGICRIVPPSSWQPPCLIKKNNIWENSTFVTHIQQIDGLQKQSSQSKRARFNENVKGKSRSLSMDLNYESSDEDATNPDDVGRFNVESFESEPGPKFALETFKIYADDFKCQYFCSGGKVTGRDKNSTGFQDKGEPSLDDIVGEYIRIVENPTEEIEVLCANLETGVFGSGFPRVSNLVEISGYTKYLKSSWNLNNIPKLPGSLLSFETEETSHILQPQLRVGMCFSSLQWKSEEHHLYSLCYMHLGAPKIWHCVPGCYNVKFETAVKKYFPDLLVEPLLGHKLVTEKSASMLKSEGIPIYRCIQYPREFVLVFPGAYHTAFDSGFNCTEVVNFAPLDWLPFGQNAVELYHEQGRKTSLSHDKLLLGAAREAVRAQWELVLCGNNTSDNLRWKDVCGKGGILAKALKSRIKYEGIRRKYLCNSSRSQRMRKNFDATGKKECTVCLYDLHMSAASCQCNPNKFSCLNHAKQLCSCPWGDKFFLFRYEMNELDILLEALEGKLSAVYRWAKDDLGLSLHSSVSKNSPQEPWLAGRQNSRSEESKQKEHKSQNVGKPNGIDRNSASNIKAEIKARLLQSKVLNNLKAKDDTVETQDAATRSSISTPASGIETETNAHVLQSTMSNKPNEYDNAVASTINSSATADGISFLQRQVIFEVSSESTSVSSCSESEEETLDLIFGSAKKGAV</sequence>
<protein>
    <recommendedName>
        <fullName evidence="6">Lysine-specific demethylase JMJ16</fullName>
    </recommendedName>
</protein>
<feature type="region of interest" description="Disordered" evidence="1">
    <location>
        <begin position="739"/>
        <end position="783"/>
    </location>
</feature>
<feature type="domain" description="JmjN" evidence="2">
    <location>
        <begin position="196"/>
        <end position="237"/>
    </location>
</feature>
<dbReference type="SMART" id="SM00545">
    <property type="entry name" value="JmjN"/>
    <property type="match status" value="1"/>
</dbReference>
<name>A0A922JX84_CARIL</name>
<dbReference type="PROSITE" id="PS51184">
    <property type="entry name" value="JMJC"/>
    <property type="match status" value="1"/>
</dbReference>
<dbReference type="GO" id="GO:0034647">
    <property type="term" value="F:histone H3K4me/H3K4me2/H3K4me3 demethylase activity"/>
    <property type="evidence" value="ECO:0007669"/>
    <property type="project" value="TreeGrafter"/>
</dbReference>
<dbReference type="SMART" id="SM00558">
    <property type="entry name" value="JmjC"/>
    <property type="match status" value="1"/>
</dbReference>
<dbReference type="GO" id="GO:0005634">
    <property type="term" value="C:nucleus"/>
    <property type="evidence" value="ECO:0007669"/>
    <property type="project" value="TreeGrafter"/>
</dbReference>
<dbReference type="Pfam" id="PF02375">
    <property type="entry name" value="JmjN"/>
    <property type="match status" value="1"/>
</dbReference>
<dbReference type="PANTHER" id="PTHR10694">
    <property type="entry name" value="LYSINE-SPECIFIC DEMETHYLASE"/>
    <property type="match status" value="1"/>
</dbReference>
<feature type="domain" description="JmjC" evidence="3">
    <location>
        <begin position="408"/>
        <end position="573"/>
    </location>
</feature>
<reference evidence="4" key="1">
    <citation type="submission" date="2021-01" db="EMBL/GenBank/DDBJ databases">
        <authorList>
            <person name="Lovell J.T."/>
            <person name="Bentley N."/>
            <person name="Bhattarai G."/>
            <person name="Jenkins J.W."/>
            <person name="Sreedasyam A."/>
            <person name="Alarcon Y."/>
            <person name="Bock C."/>
            <person name="Boston L."/>
            <person name="Carlson J."/>
            <person name="Cervantes K."/>
            <person name="Clermont K."/>
            <person name="Krom N."/>
            <person name="Kubenka K."/>
            <person name="Mamidi S."/>
            <person name="Mattison C."/>
            <person name="Monteros M."/>
            <person name="Pisani C."/>
            <person name="Plott C."/>
            <person name="Rajasekar S."/>
            <person name="Rhein H.S."/>
            <person name="Rohla C."/>
            <person name="Song M."/>
            <person name="Hilaire R.S."/>
            <person name="Shu S."/>
            <person name="Wells L."/>
            <person name="Wang X."/>
            <person name="Webber J."/>
            <person name="Heerema R.J."/>
            <person name="Klein P."/>
            <person name="Conner P."/>
            <person name="Grauke L."/>
            <person name="Grimwood J."/>
            <person name="Schmutz J."/>
            <person name="Randall J.J."/>
        </authorList>
    </citation>
    <scope>NUCLEOTIDE SEQUENCE</scope>
    <source>
        <tissue evidence="4">Leaf</tissue>
    </source>
</reference>
<accession>A0A922JX84</accession>
<dbReference type="PANTHER" id="PTHR10694:SF54">
    <property type="entry name" value="INACTIVE LYSINE-SPECIFIC DEMETHYLASE JMJ19-RELATED"/>
    <property type="match status" value="1"/>
</dbReference>
<comment type="caution">
    <text evidence="4">The sequence shown here is derived from an EMBL/GenBank/DDBJ whole genome shotgun (WGS) entry which is preliminary data.</text>
</comment>